<feature type="compositionally biased region" description="Polar residues" evidence="3">
    <location>
        <begin position="820"/>
        <end position="829"/>
    </location>
</feature>
<dbReference type="PROSITE" id="PS51388">
    <property type="entry name" value="GED"/>
    <property type="match status" value="1"/>
</dbReference>
<dbReference type="OrthoDB" id="415706at2759"/>
<sequence length="937" mass="103824">MDGLKIEPLQSLQSKDQAALLDTVDELRSHGVNRYVSLPQLIVCGDQSSGKSSVLEAISGVHFPVNDGLCTRFTTEVILRRATNNLATVKLIAPQDASRSHKEKLFQFQKSSINHAEIPNLISEAKSFMGLTGGSSFSRDVLQLEVSGPKLPHLTLVDLPGLIHHPNKEQTEDDVRIPRELVKKYMSQERSIVLAIVTAKNDTSNQVVLEMAKAADPQGNRTIGIITKPDSLIRDSPNESNFFALASNKETYFKLDWHVLRNGDFNERKDSTFDRDAVEKEFFLSTIWKNLPSHKRGVEALRTRLSHVLYQQIQKELPSLLKEIELELTACKTTMDRLGSPRDTPNSRRNYLSDMANRFNDMVRAGVNGFYQDPFFRSGNTGILGGPETQKTRLRANVRKAEQGFLDKMYQYGHSYVIVPQGSNPVIHPEYKAYQVVVNEQSFLREIRDHLNDSKGRELPGTFSPLLVGELFIRQSTNWKPFAIEFVESVWDIVKQFLDDVLAYVADESVREALLDEVIDPAMDAILENLKEKVTELHSPYARGYPATLNPRFVKELQNRRSQQAENPPAVTESFSPKPDADDADTHACRELLHLMQAYYTVALDVFVDNVSSLAVENCLMSALEGLLCVSQMEDEVIENIVFESQEVRELRSQTLEKQSSLEKSFAICRRQARKLASNRLNDDARNEAQKTESVLASITNGVAGVKVSEPTATTPMKSEVINPAKSQQPRQTPWGQSGVFGTGGQAAANTLGSSLFSTPTPTTPQTTPAPSLFPTKTSSSSFFATPISGPFSSSQGFGSPEGRANQSSNGSPAFGKNPTPFSDSSGSQLGPKPVGSTPPPQPSTLFQAAPAQPNAPKKVDFSYFKDIPTSLRVFSKLPKGSDGYAGWTDSAAHDVFKHISCGFQYIGMFKIDCNYSAEELRLKDYYTLPLTEDNSC</sequence>
<dbReference type="STRING" id="441959.B8MCA8"/>
<feature type="compositionally biased region" description="Low complexity" evidence="3">
    <location>
        <begin position="759"/>
        <end position="771"/>
    </location>
</feature>
<feature type="region of interest" description="Disordered" evidence="3">
    <location>
        <begin position="710"/>
        <end position="854"/>
    </location>
</feature>
<dbReference type="InterPro" id="IPR045063">
    <property type="entry name" value="Dynamin_N"/>
</dbReference>
<dbReference type="GO" id="GO:0005525">
    <property type="term" value="F:GTP binding"/>
    <property type="evidence" value="ECO:0007669"/>
    <property type="project" value="InterPro"/>
</dbReference>
<dbReference type="PhylomeDB" id="B8MCA8"/>
<dbReference type="FunFam" id="3.40.50.300:FF:001425">
    <property type="entry name" value="Dynamin GTPase, putative"/>
    <property type="match status" value="1"/>
</dbReference>
<evidence type="ECO:0000313" key="7">
    <source>
        <dbReference type="Proteomes" id="UP000001745"/>
    </source>
</evidence>
<dbReference type="CDD" id="cd08771">
    <property type="entry name" value="DLP_1"/>
    <property type="match status" value="1"/>
</dbReference>
<evidence type="ECO:0000256" key="3">
    <source>
        <dbReference type="SAM" id="MobiDB-lite"/>
    </source>
</evidence>
<dbReference type="VEuPathDB" id="FungiDB:TSTA_122840"/>
<dbReference type="SMART" id="SM00053">
    <property type="entry name" value="DYNc"/>
    <property type="match status" value="1"/>
</dbReference>
<dbReference type="PROSITE" id="PS51718">
    <property type="entry name" value="G_DYNAMIN_2"/>
    <property type="match status" value="1"/>
</dbReference>
<dbReference type="GO" id="GO:0008017">
    <property type="term" value="F:microtubule binding"/>
    <property type="evidence" value="ECO:0007669"/>
    <property type="project" value="TreeGrafter"/>
</dbReference>
<dbReference type="InterPro" id="IPR030381">
    <property type="entry name" value="G_DYNAMIN_dom"/>
</dbReference>
<dbReference type="GO" id="GO:0005739">
    <property type="term" value="C:mitochondrion"/>
    <property type="evidence" value="ECO:0007669"/>
    <property type="project" value="TreeGrafter"/>
</dbReference>
<feature type="region of interest" description="Disordered" evidence="3">
    <location>
        <begin position="559"/>
        <end position="583"/>
    </location>
</feature>
<dbReference type="GO" id="GO:0016020">
    <property type="term" value="C:membrane"/>
    <property type="evidence" value="ECO:0007669"/>
    <property type="project" value="TreeGrafter"/>
</dbReference>
<dbReference type="Pfam" id="PF01031">
    <property type="entry name" value="Dynamin_M"/>
    <property type="match status" value="1"/>
</dbReference>
<organism evidence="6 7">
    <name type="scientific">Talaromyces stipitatus (strain ATCC 10500 / CBS 375.48 / QM 6759 / NRRL 1006)</name>
    <name type="common">Penicillium stipitatum</name>
    <dbReference type="NCBI Taxonomy" id="441959"/>
    <lineage>
        <taxon>Eukaryota</taxon>
        <taxon>Fungi</taxon>
        <taxon>Dikarya</taxon>
        <taxon>Ascomycota</taxon>
        <taxon>Pezizomycotina</taxon>
        <taxon>Eurotiomycetes</taxon>
        <taxon>Eurotiomycetidae</taxon>
        <taxon>Eurotiales</taxon>
        <taxon>Trichocomaceae</taxon>
        <taxon>Talaromyces</taxon>
        <taxon>Talaromyces sect. Talaromyces</taxon>
    </lineage>
</organism>
<gene>
    <name evidence="6" type="ORF">TSTA_122840</name>
</gene>
<dbReference type="SUPFAM" id="SSF52540">
    <property type="entry name" value="P-loop containing nucleoside triphosphate hydrolases"/>
    <property type="match status" value="1"/>
</dbReference>
<dbReference type="PANTHER" id="PTHR11566:SF149">
    <property type="entry name" value="GTPASE, PUTATIVE (AFU_ORTHOLOGUE AFUA_6G11890)-RELATED"/>
    <property type="match status" value="1"/>
</dbReference>
<dbReference type="InterPro" id="IPR020850">
    <property type="entry name" value="GED_dom"/>
</dbReference>
<keyword evidence="2" id="KW-0342">GTP-binding</keyword>
<feature type="domain" description="GED" evidence="4">
    <location>
        <begin position="589"/>
        <end position="677"/>
    </location>
</feature>
<dbReference type="Gene3D" id="3.40.50.300">
    <property type="entry name" value="P-loop containing nucleotide triphosphate hydrolases"/>
    <property type="match status" value="1"/>
</dbReference>
<dbReference type="PANTHER" id="PTHR11566">
    <property type="entry name" value="DYNAMIN"/>
    <property type="match status" value="1"/>
</dbReference>
<keyword evidence="7" id="KW-1185">Reference proteome</keyword>
<dbReference type="RefSeq" id="XP_002482547.1">
    <property type="nucleotide sequence ID" value="XM_002482502.1"/>
</dbReference>
<dbReference type="InterPro" id="IPR027417">
    <property type="entry name" value="P-loop_NTPase"/>
</dbReference>
<dbReference type="InterPro" id="IPR022812">
    <property type="entry name" value="Dynamin"/>
</dbReference>
<dbReference type="GO" id="GO:0003924">
    <property type="term" value="F:GTPase activity"/>
    <property type="evidence" value="ECO:0007669"/>
    <property type="project" value="InterPro"/>
</dbReference>
<evidence type="ECO:0000256" key="1">
    <source>
        <dbReference type="ARBA" id="ARBA00022741"/>
    </source>
</evidence>
<feature type="compositionally biased region" description="Polar residues" evidence="3">
    <location>
        <begin position="725"/>
        <end position="736"/>
    </location>
</feature>
<dbReference type="Pfam" id="PF00350">
    <property type="entry name" value="Dynamin_N"/>
    <property type="match status" value="1"/>
</dbReference>
<dbReference type="Proteomes" id="UP000001745">
    <property type="component" value="Unassembled WGS sequence"/>
</dbReference>
<name>B8MCA8_TALSN</name>
<dbReference type="InParanoid" id="B8MCA8"/>
<reference evidence="7" key="1">
    <citation type="journal article" date="2015" name="Genome Announc.">
        <title>Genome sequence of the AIDS-associated pathogen Penicillium marneffei (ATCC18224) and its near taxonomic relative Talaromyces stipitatus (ATCC10500).</title>
        <authorList>
            <person name="Nierman W.C."/>
            <person name="Fedorova-Abrams N.D."/>
            <person name="Andrianopoulos A."/>
        </authorList>
    </citation>
    <scope>NUCLEOTIDE SEQUENCE [LARGE SCALE GENOMIC DNA]</scope>
    <source>
        <strain evidence="7">ATCC 10500 / CBS 375.48 / QM 6759 / NRRL 1006</strain>
    </source>
</reference>
<dbReference type="GO" id="GO:0016559">
    <property type="term" value="P:peroxisome fission"/>
    <property type="evidence" value="ECO:0007669"/>
    <property type="project" value="TreeGrafter"/>
</dbReference>
<dbReference type="PRINTS" id="PR00195">
    <property type="entry name" value="DYNAMIN"/>
</dbReference>
<evidence type="ECO:0000259" key="5">
    <source>
        <dbReference type="PROSITE" id="PS51718"/>
    </source>
</evidence>
<keyword evidence="1" id="KW-0547">Nucleotide-binding</keyword>
<dbReference type="GeneID" id="8097749"/>
<dbReference type="AlphaFoldDB" id="B8MCA8"/>
<dbReference type="EMBL" id="EQ962655">
    <property type="protein sequence ID" value="EED18555.1"/>
    <property type="molecule type" value="Genomic_DNA"/>
</dbReference>
<feature type="domain" description="Dynamin-type G" evidence="5">
    <location>
        <begin position="35"/>
        <end position="318"/>
    </location>
</feature>
<feature type="compositionally biased region" description="Low complexity" evidence="3">
    <location>
        <begin position="789"/>
        <end position="803"/>
    </location>
</feature>
<dbReference type="GO" id="GO:0006897">
    <property type="term" value="P:endocytosis"/>
    <property type="evidence" value="ECO:0007669"/>
    <property type="project" value="TreeGrafter"/>
</dbReference>
<evidence type="ECO:0000313" key="6">
    <source>
        <dbReference type="EMBL" id="EED18555.1"/>
    </source>
</evidence>
<evidence type="ECO:0000259" key="4">
    <source>
        <dbReference type="PROSITE" id="PS51388"/>
    </source>
</evidence>
<proteinExistence type="predicted"/>
<protein>
    <submittedName>
        <fullName evidence="6">Dynamin, putative</fullName>
    </submittedName>
</protein>
<dbReference type="InterPro" id="IPR000375">
    <property type="entry name" value="Dynamin_stalk"/>
</dbReference>
<dbReference type="InterPro" id="IPR001401">
    <property type="entry name" value="Dynamin_GTPase"/>
</dbReference>
<accession>B8MCA8</accession>
<feature type="compositionally biased region" description="Polar residues" evidence="3">
    <location>
        <begin position="748"/>
        <end position="758"/>
    </location>
</feature>
<dbReference type="eggNOG" id="KOG0446">
    <property type="taxonomic scope" value="Eukaryota"/>
</dbReference>
<dbReference type="GO" id="GO:0000266">
    <property type="term" value="P:mitochondrial fission"/>
    <property type="evidence" value="ECO:0007669"/>
    <property type="project" value="TreeGrafter"/>
</dbReference>
<dbReference type="GO" id="GO:0048312">
    <property type="term" value="P:intracellular distribution of mitochondria"/>
    <property type="evidence" value="ECO:0007669"/>
    <property type="project" value="TreeGrafter"/>
</dbReference>
<feature type="compositionally biased region" description="Polar residues" evidence="3">
    <location>
        <begin position="775"/>
        <end position="784"/>
    </location>
</feature>
<evidence type="ECO:0000256" key="2">
    <source>
        <dbReference type="ARBA" id="ARBA00023134"/>
    </source>
</evidence>
<dbReference type="GO" id="GO:0005874">
    <property type="term" value="C:microtubule"/>
    <property type="evidence" value="ECO:0007669"/>
    <property type="project" value="TreeGrafter"/>
</dbReference>